<dbReference type="InterPro" id="IPR050356">
    <property type="entry name" value="SulA_CellDiv_inhibitor"/>
</dbReference>
<dbReference type="EMBL" id="AP022593">
    <property type="protein sequence ID" value="BBY49177.1"/>
    <property type="molecule type" value="Genomic_DNA"/>
</dbReference>
<dbReference type="InterPro" id="IPR043502">
    <property type="entry name" value="DNA/RNA_pol_sf"/>
</dbReference>
<comment type="similarity">
    <text evidence="1">Belongs to the DNA polymerase type-Y family.</text>
</comment>
<evidence type="ECO:0000313" key="6">
    <source>
        <dbReference type="Proteomes" id="UP000467428"/>
    </source>
</evidence>
<evidence type="ECO:0000313" key="5">
    <source>
        <dbReference type="EMBL" id="BBY49177.1"/>
    </source>
</evidence>
<geneLocation type="plasmid" evidence="6">
    <name>pjcm18538 dna</name>
</geneLocation>
<dbReference type="Gene3D" id="3.30.70.270">
    <property type="match status" value="1"/>
</dbReference>
<dbReference type="Gene3D" id="3.40.1170.60">
    <property type="match status" value="1"/>
</dbReference>
<keyword evidence="2" id="KW-0227">DNA damage</keyword>
<dbReference type="GO" id="GO:0006281">
    <property type="term" value="P:DNA repair"/>
    <property type="evidence" value="ECO:0007669"/>
    <property type="project" value="InterPro"/>
</dbReference>
<evidence type="ECO:0000256" key="2">
    <source>
        <dbReference type="ARBA" id="ARBA00022763"/>
    </source>
</evidence>
<protein>
    <submittedName>
        <fullName evidence="5">DNA polymerase</fullName>
    </submittedName>
</protein>
<dbReference type="KEGG" id="marz:MARA_26450"/>
<dbReference type="AlphaFoldDB" id="A0A7I7RXA1"/>
<dbReference type="SUPFAM" id="SSF56672">
    <property type="entry name" value="DNA/RNA polymerases"/>
    <property type="match status" value="1"/>
</dbReference>
<gene>
    <name evidence="5" type="ORF">MARA_26450</name>
</gene>
<comment type="function">
    <text evidence="3">Poorly processive, error-prone DNA polymerase involved in untargeted mutagenesis. Copies undamaged DNA at stalled replication forks, which arise in vivo from mismatched or misaligned primer ends. These misaligned primers can be extended by PolIV. Exhibits no 3'-5' exonuclease (proofreading) activity. May be involved in translesional synthesis, in conjunction with the beta clamp from PolIII.</text>
</comment>
<dbReference type="Proteomes" id="UP000467428">
    <property type="component" value="Chromosome"/>
</dbReference>
<evidence type="ECO:0000256" key="1">
    <source>
        <dbReference type="ARBA" id="ARBA00010945"/>
    </source>
</evidence>
<dbReference type="InterPro" id="IPR001126">
    <property type="entry name" value="UmuC"/>
</dbReference>
<feature type="domain" description="UmuC" evidence="4">
    <location>
        <begin position="25"/>
        <end position="149"/>
    </location>
</feature>
<dbReference type="PROSITE" id="PS50173">
    <property type="entry name" value="UMUC"/>
    <property type="match status" value="1"/>
</dbReference>
<dbReference type="PANTHER" id="PTHR35369:SF2">
    <property type="entry name" value="BLR3025 PROTEIN"/>
    <property type="match status" value="1"/>
</dbReference>
<dbReference type="Pfam" id="PF00817">
    <property type="entry name" value="IMS"/>
    <property type="match status" value="1"/>
</dbReference>
<reference evidence="5 6" key="1">
    <citation type="journal article" date="2019" name="Emerg. Microbes Infect.">
        <title>Comprehensive subspecies identification of 175 nontuberculous mycobacteria species based on 7547 genomic profiles.</title>
        <authorList>
            <person name="Matsumoto Y."/>
            <person name="Kinjo T."/>
            <person name="Motooka D."/>
            <person name="Nabeya D."/>
            <person name="Jung N."/>
            <person name="Uechi K."/>
            <person name="Horii T."/>
            <person name="Iida T."/>
            <person name="Fujita J."/>
            <person name="Nakamura S."/>
        </authorList>
    </citation>
    <scope>NUCLEOTIDE SEQUENCE [LARGE SCALE GENOMIC DNA]</scope>
    <source>
        <strain evidence="5 6">JCM 18538</strain>
    </source>
</reference>
<name>A0A7I7RXA1_9MYCO</name>
<dbReference type="PANTHER" id="PTHR35369">
    <property type="entry name" value="BLR3025 PROTEIN-RELATED"/>
    <property type="match status" value="1"/>
</dbReference>
<keyword evidence="6" id="KW-1185">Reference proteome</keyword>
<organism evidence="5 6">
    <name type="scientific">Mycolicibacterium arabiense</name>
    <dbReference type="NCBI Taxonomy" id="1286181"/>
    <lineage>
        <taxon>Bacteria</taxon>
        <taxon>Bacillati</taxon>
        <taxon>Actinomycetota</taxon>
        <taxon>Actinomycetes</taxon>
        <taxon>Mycobacteriales</taxon>
        <taxon>Mycobacteriaceae</taxon>
        <taxon>Mycolicibacterium</taxon>
    </lineage>
</organism>
<dbReference type="CDD" id="cd03468">
    <property type="entry name" value="PolY_like"/>
    <property type="match status" value="1"/>
</dbReference>
<evidence type="ECO:0000259" key="4">
    <source>
        <dbReference type="PROSITE" id="PS50173"/>
    </source>
</evidence>
<sequence length="545" mass="58398">MLAIWCMDWPAVAAAAAAGLPPTEPVAVTLANRVVACSAAARAAGVRRGLRRREAQARCPQLHVAAADPARDARHFEGVTAAVDEVVPRAEVLRPGLLVLSVRGAARYFGSEQGAAERLVDAVAAAGAECQVGVADQLATAVFAARAGRIVEPGEDARFLAPLSIRQLAAEPSLADPHRDELADLLWRMGIRTVGQFAELSRTDVASRFGADAVAAHRFARGESSRGPSGREPPLDLDAVRMCDPPVERVDAAAFAGRSLAAELHRSLEAAGIGCTRLAIHAVTENGEELQRVWRCAEPLTEDATADRVRWQLDGWLNRRMQDRPTAPITMLRLHPVEVVSSSALQLPLWGSSGDEDRLRARRALVRVQGLLGPEAVRVPVLSGGRGPAERISFTPLGDEPVPRADPTQPWPGQLPDPSPTVLLDDPVEVLDVDGTPVRVTSRGMLSTDPARLRVADSPTPLVAALLPAAGADRGARVGTVSWWAGPWPVDERWWDGGHSSTRQSGPGRTARMQVLLEAPSEAGPGCAMLLCYRQRRWYLEGVYE</sequence>
<evidence type="ECO:0000256" key="3">
    <source>
        <dbReference type="ARBA" id="ARBA00025589"/>
    </source>
</evidence>
<proteinExistence type="inferred from homology"/>
<accession>A0A7I7RXA1</accession>
<dbReference type="InterPro" id="IPR043128">
    <property type="entry name" value="Rev_trsase/Diguanyl_cyclase"/>
</dbReference>